<dbReference type="EMBL" id="FNHF01000002">
    <property type="protein sequence ID" value="SDM19861.1"/>
    <property type="molecule type" value="Genomic_DNA"/>
</dbReference>
<proteinExistence type="predicted"/>
<dbReference type="Proteomes" id="UP000182347">
    <property type="component" value="Unassembled WGS sequence"/>
</dbReference>
<evidence type="ECO:0000256" key="1">
    <source>
        <dbReference type="ARBA" id="ARBA00001947"/>
    </source>
</evidence>
<dbReference type="InterPro" id="IPR003737">
    <property type="entry name" value="GlcNAc_PI_deacetylase-related"/>
</dbReference>
<organism evidence="2 3">
    <name type="scientific">Sediminibacillus halophilus</name>
    <dbReference type="NCBI Taxonomy" id="482461"/>
    <lineage>
        <taxon>Bacteria</taxon>
        <taxon>Bacillati</taxon>
        <taxon>Bacillota</taxon>
        <taxon>Bacilli</taxon>
        <taxon>Bacillales</taxon>
        <taxon>Bacillaceae</taxon>
        <taxon>Sediminibacillus</taxon>
    </lineage>
</organism>
<dbReference type="NCBIfam" id="TIGR04000">
    <property type="entry name" value="thiol_BshB2"/>
    <property type="match status" value="1"/>
</dbReference>
<sequence length="225" mass="25381">MIDLEKHVVVIYPHPDDEAFGASGTITQFRQKGIPVTYLCGTLGEMGRNMGNPTFANRETLSDFRKKELIDACKVMDVELRMLGYRDKTLEFESRDEIAQHLKKILEEIEPSLVITHFPGHAVHPDHNAMGAAAIEAVRLMNPDSRPKVWAQAISHDHVKLFGEPDVINNVKPVFDQKMRTIMAHRSQAQGVLGSMNGNAESAANMEEVAKERLGYESFYTWKFD</sequence>
<evidence type="ECO:0000313" key="2">
    <source>
        <dbReference type="EMBL" id="SDM19861.1"/>
    </source>
</evidence>
<dbReference type="STRING" id="482461.SAMN05216244_1885"/>
<dbReference type="SUPFAM" id="SSF102588">
    <property type="entry name" value="LmbE-like"/>
    <property type="match status" value="1"/>
</dbReference>
<comment type="cofactor">
    <cofactor evidence="1">
        <name>Zn(2+)</name>
        <dbReference type="ChEBI" id="CHEBI:29105"/>
    </cofactor>
</comment>
<protein>
    <submittedName>
        <fullName evidence="2">Bacillithiol biosynthesis deacetylase BshB2</fullName>
    </submittedName>
</protein>
<dbReference type="Pfam" id="PF02585">
    <property type="entry name" value="PIG-L"/>
    <property type="match status" value="1"/>
</dbReference>
<gene>
    <name evidence="2" type="ORF">SAMN05216244_1885</name>
</gene>
<dbReference type="InterPro" id="IPR024078">
    <property type="entry name" value="LmbE-like_dom_sf"/>
</dbReference>
<reference evidence="3" key="1">
    <citation type="submission" date="2016-10" db="EMBL/GenBank/DDBJ databases">
        <authorList>
            <person name="Varghese N."/>
            <person name="Submissions S."/>
        </authorList>
    </citation>
    <scope>NUCLEOTIDE SEQUENCE [LARGE SCALE GENOMIC DNA]</scope>
    <source>
        <strain evidence="3">CGMCC 1.6199</strain>
    </source>
</reference>
<dbReference type="GO" id="GO:0016811">
    <property type="term" value="F:hydrolase activity, acting on carbon-nitrogen (but not peptide) bonds, in linear amides"/>
    <property type="evidence" value="ECO:0007669"/>
    <property type="project" value="TreeGrafter"/>
</dbReference>
<keyword evidence="3" id="KW-1185">Reference proteome</keyword>
<dbReference type="InterPro" id="IPR023841">
    <property type="entry name" value="BshB2"/>
</dbReference>
<dbReference type="AlphaFoldDB" id="A0A1G9R9P5"/>
<dbReference type="PANTHER" id="PTHR12993:SF27">
    <property type="entry name" value="N-ACETYL-ALPHA-D-GLUCOSAMINYL L-MALATE DEACETYLASE 2-RELATED"/>
    <property type="match status" value="1"/>
</dbReference>
<dbReference type="PANTHER" id="PTHR12993">
    <property type="entry name" value="N-ACETYLGLUCOSAMINYL-PHOSPHATIDYLINOSITOL DE-N-ACETYLASE-RELATED"/>
    <property type="match status" value="1"/>
</dbReference>
<name>A0A1G9R9P5_9BACI</name>
<accession>A0A1G9R9P5</accession>
<dbReference type="Gene3D" id="3.40.50.10320">
    <property type="entry name" value="LmbE-like"/>
    <property type="match status" value="1"/>
</dbReference>
<evidence type="ECO:0000313" key="3">
    <source>
        <dbReference type="Proteomes" id="UP000182347"/>
    </source>
</evidence>